<keyword evidence="6" id="KW-0520">NAD</keyword>
<protein>
    <recommendedName>
        <fullName evidence="6">NAD(P)(+)--arginine ADP-ribosyltransferase</fullName>
        <ecNumber evidence="6">2.4.2.31</ecNumber>
    </recommendedName>
    <alternativeName>
        <fullName evidence="6">Mono(ADP-ribosyl)transferase</fullName>
    </alternativeName>
</protein>
<dbReference type="Proteomes" id="UP000676336">
    <property type="component" value="Unassembled WGS sequence"/>
</dbReference>
<comment type="caution">
    <text evidence="7">The sequence shown here is derived from an EMBL/GenBank/DDBJ whole genome shotgun (WGS) entry which is preliminary data.</text>
</comment>
<evidence type="ECO:0000256" key="2">
    <source>
        <dbReference type="ARBA" id="ARBA00022676"/>
    </source>
</evidence>
<evidence type="ECO:0000256" key="4">
    <source>
        <dbReference type="ARBA" id="ARBA00022695"/>
    </source>
</evidence>
<sequence length="290" mass="33528">MNESLESERRLNVNSSRCDRLSFPLVSNSQSTCADTAYQGSKFVRDWLLKFTNGKLEVKYDQIFPALINGLILEGCKEPKTAVDEIIRVLNSSNDACLKMNERKRMKKLQDCCIKLYTKQCYLFRAVNTALKDDDRTKLDTLGPYCYVVYNSIGHPTNSRHFLQKLNSKKSKTMTVYRGDSAPRTIIEEYRQAVGQKDKYFKWLPFVSTSMDRLVAEGFALNVLYIIEIERYFSMDQYTDLEKNSYCTSEQEVILKPGTRFQVTSIDVDNISGRQVVHIKMIPSYISILR</sequence>
<keyword evidence="4" id="KW-0548">Nucleotidyltransferase</keyword>
<evidence type="ECO:0000256" key="6">
    <source>
        <dbReference type="RuleBase" id="RU361228"/>
    </source>
</evidence>
<dbReference type="GO" id="GO:0106274">
    <property type="term" value="F:NAD+-protein-arginine ADP-ribosyltransferase activity"/>
    <property type="evidence" value="ECO:0007669"/>
    <property type="project" value="UniProtKB-EC"/>
</dbReference>
<evidence type="ECO:0000313" key="8">
    <source>
        <dbReference type="Proteomes" id="UP000676336"/>
    </source>
</evidence>
<evidence type="ECO:0000256" key="5">
    <source>
        <dbReference type="ARBA" id="ARBA00047597"/>
    </source>
</evidence>
<accession>A0A8S2R8H9</accession>
<keyword evidence="6" id="KW-0521">NADP</keyword>
<dbReference type="Gene3D" id="3.90.176.10">
    <property type="entry name" value="Toxin ADP-ribosyltransferase, Chain A, domain 1"/>
    <property type="match status" value="1"/>
</dbReference>
<organism evidence="7 8">
    <name type="scientific">Rotaria magnacalcarata</name>
    <dbReference type="NCBI Taxonomy" id="392030"/>
    <lineage>
        <taxon>Eukaryota</taxon>
        <taxon>Metazoa</taxon>
        <taxon>Spiralia</taxon>
        <taxon>Gnathifera</taxon>
        <taxon>Rotifera</taxon>
        <taxon>Eurotatoria</taxon>
        <taxon>Bdelloidea</taxon>
        <taxon>Philodinida</taxon>
        <taxon>Philodinidae</taxon>
        <taxon>Rotaria</taxon>
    </lineage>
</organism>
<dbReference type="EMBL" id="CAJOBI010009429">
    <property type="protein sequence ID" value="CAF4137960.1"/>
    <property type="molecule type" value="Genomic_DNA"/>
</dbReference>
<dbReference type="AlphaFoldDB" id="A0A8S2R8H9"/>
<evidence type="ECO:0000313" key="7">
    <source>
        <dbReference type="EMBL" id="CAF4137960.1"/>
    </source>
</evidence>
<keyword evidence="3 6" id="KW-0808">Transferase</keyword>
<dbReference type="GO" id="GO:0016779">
    <property type="term" value="F:nucleotidyltransferase activity"/>
    <property type="evidence" value="ECO:0007669"/>
    <property type="project" value="UniProtKB-KW"/>
</dbReference>
<gene>
    <name evidence="7" type="ORF">SMN809_LOCUS19101</name>
</gene>
<dbReference type="Pfam" id="PF01129">
    <property type="entry name" value="ART"/>
    <property type="match status" value="1"/>
</dbReference>
<evidence type="ECO:0000256" key="3">
    <source>
        <dbReference type="ARBA" id="ARBA00022679"/>
    </source>
</evidence>
<dbReference type="InterPro" id="IPR000768">
    <property type="entry name" value="ART"/>
</dbReference>
<comment type="catalytic activity">
    <reaction evidence="5 6">
        <text>L-arginyl-[protein] + NAD(+) = N(omega)-(ADP-D-ribosyl)-L-arginyl-[protein] + nicotinamide + H(+)</text>
        <dbReference type="Rhea" id="RHEA:19149"/>
        <dbReference type="Rhea" id="RHEA-COMP:10532"/>
        <dbReference type="Rhea" id="RHEA-COMP:15087"/>
        <dbReference type="ChEBI" id="CHEBI:15378"/>
        <dbReference type="ChEBI" id="CHEBI:17154"/>
        <dbReference type="ChEBI" id="CHEBI:29965"/>
        <dbReference type="ChEBI" id="CHEBI:57540"/>
        <dbReference type="ChEBI" id="CHEBI:142554"/>
        <dbReference type="EC" id="2.4.2.31"/>
    </reaction>
</comment>
<dbReference type="SUPFAM" id="SSF56399">
    <property type="entry name" value="ADP-ribosylation"/>
    <property type="match status" value="1"/>
</dbReference>
<comment type="similarity">
    <text evidence="1 6">Belongs to the Arg-specific ADP-ribosyltransferase family.</text>
</comment>
<dbReference type="EC" id="2.4.2.31" evidence="6"/>
<reference evidence="7" key="1">
    <citation type="submission" date="2021-02" db="EMBL/GenBank/DDBJ databases">
        <authorList>
            <person name="Nowell W R."/>
        </authorList>
    </citation>
    <scope>NUCLEOTIDE SEQUENCE</scope>
</reference>
<keyword evidence="2 6" id="KW-0328">Glycosyltransferase</keyword>
<evidence type="ECO:0000256" key="1">
    <source>
        <dbReference type="ARBA" id="ARBA00009558"/>
    </source>
</evidence>
<proteinExistence type="inferred from homology"/>
<name>A0A8S2R8H9_9BILA</name>
<dbReference type="PROSITE" id="PS51996">
    <property type="entry name" value="TR_MART"/>
    <property type="match status" value="1"/>
</dbReference>